<gene>
    <name evidence="1" type="ORF">ACHKAR_18795</name>
</gene>
<evidence type="ECO:0000313" key="2">
    <source>
        <dbReference type="Proteomes" id="UP001610063"/>
    </source>
</evidence>
<evidence type="ECO:0000313" key="1">
    <source>
        <dbReference type="EMBL" id="MFH6985507.1"/>
    </source>
</evidence>
<dbReference type="EMBL" id="JBIPKE010000020">
    <property type="protein sequence ID" value="MFH6985507.1"/>
    <property type="molecule type" value="Genomic_DNA"/>
</dbReference>
<comment type="caution">
    <text evidence="1">The sequence shown here is derived from an EMBL/GenBank/DDBJ whole genome shotgun (WGS) entry which is preliminary data.</text>
</comment>
<dbReference type="RefSeq" id="WP_395418945.1">
    <property type="nucleotide sequence ID" value="NZ_JBIPKE010000020.1"/>
</dbReference>
<organism evidence="1 2">
    <name type="scientific">Marinoscillum luteum</name>
    <dbReference type="NCBI Taxonomy" id="861051"/>
    <lineage>
        <taxon>Bacteria</taxon>
        <taxon>Pseudomonadati</taxon>
        <taxon>Bacteroidota</taxon>
        <taxon>Cytophagia</taxon>
        <taxon>Cytophagales</taxon>
        <taxon>Reichenbachiellaceae</taxon>
        <taxon>Marinoscillum</taxon>
    </lineage>
</organism>
<name>A0ABW7NDT4_9BACT</name>
<sequence length="655" mass="72022">MKNLTNIFSLALAVMLSIVGCQMDEPELDSLISSSALKYEVTQNPDDPNMVILESLTPGAIPMWVTPMGRSTKVKDTVRLPFSGSYQFIYNISASGGFVAGDTTTLEITTMNLSYVDDPLWNTLTGGVGESKTWVLDLNEDGLSKYFLGPMYFYGADNGWQGECLVEGGDCWNWNPDWPGNQWVADVGNYGEMTFSLDGGAFLTANHPMIPARGNESGTFFLDVNNYTLNSTDATALHTPNNEACVEDWGKARVFSLTDDYMQLGFLRKTSCDGAAMLVFNYLSKEYSDNWVPVEEGDPEPPYDGDANGDLTTNTSTSKTWIIDLAYPYNWHDLGGAALNEVATLGTDPEGFAFTTWSPPYDADIFSGVSMQLTKTADAEGEYIIETGAGSFEGNYTVNEKNEIDFGQAITFFSGVGGWLTFGTTADNKLRILMAESTAGAVNGIWLGQKAADKDEYLSIHLKASGGGGATDPEDAIKSILTSTSWKIDSDRTYDVTTTWGAEQGPIIFSDFATWSWNPLPGEHYAAGEADVDYGQMTFMENGTVEILQRRRIYTYEEDGETMVRNGMPQDGDMLSTDEQVTLMGIWVLDLEANKLRISVPVLHPWTGDYAVVKWGDLTIQRVEENVMILKVLRDAELSGEDEFLMAYVYVPDNG</sequence>
<accession>A0ABW7NDT4</accession>
<protein>
    <submittedName>
        <fullName evidence="1">Uncharacterized protein</fullName>
    </submittedName>
</protein>
<reference evidence="1 2" key="1">
    <citation type="journal article" date="2013" name="Int. J. Syst. Evol. Microbiol.">
        <title>Marinoscillum luteum sp. nov., isolated from marine sediment.</title>
        <authorList>
            <person name="Cha I.T."/>
            <person name="Park S.J."/>
            <person name="Kim S.J."/>
            <person name="Kim J.G."/>
            <person name="Jung M.Y."/>
            <person name="Shin K.S."/>
            <person name="Kwon K.K."/>
            <person name="Yang S.H."/>
            <person name="Seo Y.S."/>
            <person name="Rhee S.K."/>
        </authorList>
    </citation>
    <scope>NUCLEOTIDE SEQUENCE [LARGE SCALE GENOMIC DNA]</scope>
    <source>
        <strain evidence="1 2">KCTC 23939</strain>
    </source>
</reference>
<proteinExistence type="predicted"/>
<dbReference type="PROSITE" id="PS51257">
    <property type="entry name" value="PROKAR_LIPOPROTEIN"/>
    <property type="match status" value="1"/>
</dbReference>
<keyword evidence="2" id="KW-1185">Reference proteome</keyword>
<dbReference type="Proteomes" id="UP001610063">
    <property type="component" value="Unassembled WGS sequence"/>
</dbReference>